<dbReference type="InterPro" id="IPR044290">
    <property type="entry name" value="RRA1/2/3"/>
</dbReference>
<dbReference type="Proteomes" id="UP000485058">
    <property type="component" value="Unassembled WGS sequence"/>
</dbReference>
<evidence type="ECO:0000313" key="4">
    <source>
        <dbReference type="Proteomes" id="UP000485058"/>
    </source>
</evidence>
<feature type="non-terminal residue" evidence="3">
    <location>
        <position position="1"/>
    </location>
</feature>
<comment type="caution">
    <text evidence="3">The sequence shown here is derived from an EMBL/GenBank/DDBJ whole genome shotgun (WGS) entry which is preliminary data.</text>
</comment>
<feature type="domain" description="Nucleotide-diphospho-sugar transferase" evidence="2">
    <location>
        <begin position="23"/>
        <end position="129"/>
    </location>
</feature>
<dbReference type="Pfam" id="PF03407">
    <property type="entry name" value="Nucleotid_trans"/>
    <property type="match status" value="1"/>
</dbReference>
<protein>
    <recommendedName>
        <fullName evidence="2">Nucleotide-diphospho-sugar transferase domain-containing protein</fullName>
    </recommendedName>
</protein>
<dbReference type="EMBL" id="BLLF01000339">
    <property type="protein sequence ID" value="GFH10711.1"/>
    <property type="molecule type" value="Genomic_DNA"/>
</dbReference>
<dbReference type="GO" id="GO:0016757">
    <property type="term" value="F:glycosyltransferase activity"/>
    <property type="evidence" value="ECO:0007669"/>
    <property type="project" value="InterPro"/>
</dbReference>
<dbReference type="GO" id="GO:0080147">
    <property type="term" value="P:root hair cell development"/>
    <property type="evidence" value="ECO:0007669"/>
    <property type="project" value="InterPro"/>
</dbReference>
<dbReference type="AlphaFoldDB" id="A0A699YMH3"/>
<proteinExistence type="predicted"/>
<organism evidence="3 4">
    <name type="scientific">Haematococcus lacustris</name>
    <name type="common">Green alga</name>
    <name type="synonym">Haematococcus pluvialis</name>
    <dbReference type="NCBI Taxonomy" id="44745"/>
    <lineage>
        <taxon>Eukaryota</taxon>
        <taxon>Viridiplantae</taxon>
        <taxon>Chlorophyta</taxon>
        <taxon>core chlorophytes</taxon>
        <taxon>Chlorophyceae</taxon>
        <taxon>CS clade</taxon>
        <taxon>Chlamydomonadales</taxon>
        <taxon>Haematococcaceae</taxon>
        <taxon>Haematococcus</taxon>
    </lineage>
</organism>
<dbReference type="InterPro" id="IPR005069">
    <property type="entry name" value="Nucl-diP-sugar_transferase"/>
</dbReference>
<evidence type="ECO:0000259" key="2">
    <source>
        <dbReference type="Pfam" id="PF03407"/>
    </source>
</evidence>
<evidence type="ECO:0000256" key="1">
    <source>
        <dbReference type="SAM" id="MobiDB-lite"/>
    </source>
</evidence>
<feature type="compositionally biased region" description="Basic and acidic residues" evidence="1">
    <location>
        <begin position="145"/>
        <end position="182"/>
    </location>
</feature>
<keyword evidence="4" id="KW-1185">Reference proteome</keyword>
<name>A0A699YMH3_HAELA</name>
<feature type="non-terminal residue" evidence="3">
    <location>
        <position position="198"/>
    </location>
</feature>
<sequence>MAYGQLESVHDPSMGWGGGGLYFHTFTTNVGCMWVKANARSFKLMAQVSDHLSQQQGWDQQIFNEYLMRPSHGDFQNAYAHLRVMDYTLFMNSKIFFRSRRKEYIPGATSKAPTPVMVHFNYHPDKHKRMLCIMDSCHRPTMPKAAKEPKEAKEVKPKKEKTPKEPKVKKAPAEKKPRKEKASGLLRGAYNKHYTSIG</sequence>
<gene>
    <name evidence="3" type="ORF">HaLaN_06073</name>
</gene>
<accession>A0A699YMH3</accession>
<dbReference type="PANTHER" id="PTHR46581:SF3">
    <property type="entry name" value="ARABINOSYLTRANSFERASE RRA3"/>
    <property type="match status" value="1"/>
</dbReference>
<reference evidence="3 4" key="1">
    <citation type="submission" date="2020-02" db="EMBL/GenBank/DDBJ databases">
        <title>Draft genome sequence of Haematococcus lacustris strain NIES-144.</title>
        <authorList>
            <person name="Morimoto D."/>
            <person name="Nakagawa S."/>
            <person name="Yoshida T."/>
            <person name="Sawayama S."/>
        </authorList>
    </citation>
    <scope>NUCLEOTIDE SEQUENCE [LARGE SCALE GENOMIC DNA]</scope>
    <source>
        <strain evidence="3 4">NIES-144</strain>
    </source>
</reference>
<evidence type="ECO:0000313" key="3">
    <source>
        <dbReference type="EMBL" id="GFH10711.1"/>
    </source>
</evidence>
<dbReference type="PANTHER" id="PTHR46581">
    <property type="entry name" value="ARABINOSYLTRANSFERASE RRA3"/>
    <property type="match status" value="1"/>
</dbReference>
<feature type="region of interest" description="Disordered" evidence="1">
    <location>
        <begin position="141"/>
        <end position="198"/>
    </location>
</feature>